<proteinExistence type="predicted"/>
<dbReference type="Proteomes" id="UP000198379">
    <property type="component" value="Unassembled WGS sequence"/>
</dbReference>
<reference evidence="1 2" key="1">
    <citation type="submission" date="2017-06" db="EMBL/GenBank/DDBJ databases">
        <authorList>
            <person name="Kim H.J."/>
            <person name="Triplett B.A."/>
        </authorList>
    </citation>
    <scope>NUCLEOTIDE SEQUENCE [LARGE SCALE GENOMIC DNA]</scope>
    <source>
        <strain evidence="1 2">DSM 25597</strain>
    </source>
</reference>
<gene>
    <name evidence="1" type="ORF">SAMN06265376_11087</name>
</gene>
<name>A0A239DBL8_9FLAO</name>
<organism evidence="1 2">
    <name type="scientific">Dokdonia pacifica</name>
    <dbReference type="NCBI Taxonomy" id="1627892"/>
    <lineage>
        <taxon>Bacteria</taxon>
        <taxon>Pseudomonadati</taxon>
        <taxon>Bacteroidota</taxon>
        <taxon>Flavobacteriia</taxon>
        <taxon>Flavobacteriales</taxon>
        <taxon>Flavobacteriaceae</taxon>
        <taxon>Dokdonia</taxon>
    </lineage>
</organism>
<dbReference type="RefSeq" id="WP_089373711.1">
    <property type="nucleotide sequence ID" value="NZ_BMEP01000010.1"/>
</dbReference>
<evidence type="ECO:0000313" key="2">
    <source>
        <dbReference type="Proteomes" id="UP000198379"/>
    </source>
</evidence>
<accession>A0A239DBL8</accession>
<sequence length="70" mass="7400">MKNKNLNELKLKKETISKLASDTIKGGGTSFTSCIACDAPKPGGQESFANECYWSQGQADASNADLCLGN</sequence>
<dbReference type="EMBL" id="FZNY01000010">
    <property type="protein sequence ID" value="SNS29710.1"/>
    <property type="molecule type" value="Genomic_DNA"/>
</dbReference>
<keyword evidence="2" id="KW-1185">Reference proteome</keyword>
<dbReference type="AlphaFoldDB" id="A0A239DBL8"/>
<protein>
    <submittedName>
        <fullName evidence="1">Uncharacterized protein</fullName>
    </submittedName>
</protein>
<evidence type="ECO:0000313" key="1">
    <source>
        <dbReference type="EMBL" id="SNS29710.1"/>
    </source>
</evidence>